<feature type="compositionally biased region" description="Basic and acidic residues" evidence="1">
    <location>
        <begin position="25"/>
        <end position="40"/>
    </location>
</feature>
<dbReference type="Proteomes" id="UP001168821">
    <property type="component" value="Unassembled WGS sequence"/>
</dbReference>
<evidence type="ECO:0000313" key="3">
    <source>
        <dbReference type="Proteomes" id="UP001168821"/>
    </source>
</evidence>
<feature type="compositionally biased region" description="Polar residues" evidence="1">
    <location>
        <begin position="61"/>
        <end position="70"/>
    </location>
</feature>
<feature type="compositionally biased region" description="Basic residues" evidence="1">
    <location>
        <begin position="1"/>
        <end position="10"/>
    </location>
</feature>
<reference evidence="2" key="1">
    <citation type="journal article" date="2023" name="G3 (Bethesda)">
        <title>Whole genome assemblies of Zophobas morio and Tenebrio molitor.</title>
        <authorList>
            <person name="Kaur S."/>
            <person name="Stinson S.A."/>
            <person name="diCenzo G.C."/>
        </authorList>
    </citation>
    <scope>NUCLEOTIDE SEQUENCE</scope>
    <source>
        <strain evidence="2">QUZm001</strain>
    </source>
</reference>
<dbReference type="AlphaFoldDB" id="A0AA38LZR7"/>
<accession>A0AA38LZR7</accession>
<gene>
    <name evidence="2" type="ORF">Zmor_012263</name>
</gene>
<keyword evidence="3" id="KW-1185">Reference proteome</keyword>
<dbReference type="EMBL" id="JALNTZ010003875">
    <property type="protein sequence ID" value="KAJ3615834.1"/>
    <property type="molecule type" value="Genomic_DNA"/>
</dbReference>
<evidence type="ECO:0000313" key="2">
    <source>
        <dbReference type="EMBL" id="KAJ3615834.1"/>
    </source>
</evidence>
<proteinExistence type="predicted"/>
<feature type="region of interest" description="Disordered" evidence="1">
    <location>
        <begin position="1"/>
        <end position="74"/>
    </location>
</feature>
<name>A0AA38LZR7_9CUCU</name>
<comment type="caution">
    <text evidence="2">The sequence shown here is derived from an EMBL/GenBank/DDBJ whole genome shotgun (WGS) entry which is preliminary data.</text>
</comment>
<sequence length="107" mass="12336">MSVNSHHKKVTEKENDFNKTQTPEVHSELHRTQEMKEKVSKTKKKDSSVPLDSVDVENHVNIDSQESLNPESAVKENGEIDWDCPCLQGMAHGIQRLKLAMFEFFHF</sequence>
<evidence type="ECO:0000256" key="1">
    <source>
        <dbReference type="SAM" id="MobiDB-lite"/>
    </source>
</evidence>
<protein>
    <submittedName>
        <fullName evidence="2">Uncharacterized protein</fullName>
    </submittedName>
</protein>
<dbReference type="Gene3D" id="1.10.287.2900">
    <property type="match status" value="1"/>
</dbReference>
<organism evidence="2 3">
    <name type="scientific">Zophobas morio</name>
    <dbReference type="NCBI Taxonomy" id="2755281"/>
    <lineage>
        <taxon>Eukaryota</taxon>
        <taxon>Metazoa</taxon>
        <taxon>Ecdysozoa</taxon>
        <taxon>Arthropoda</taxon>
        <taxon>Hexapoda</taxon>
        <taxon>Insecta</taxon>
        <taxon>Pterygota</taxon>
        <taxon>Neoptera</taxon>
        <taxon>Endopterygota</taxon>
        <taxon>Coleoptera</taxon>
        <taxon>Polyphaga</taxon>
        <taxon>Cucujiformia</taxon>
        <taxon>Tenebrionidae</taxon>
        <taxon>Zophobas</taxon>
    </lineage>
</organism>